<keyword evidence="4" id="KW-1185">Reference proteome</keyword>
<comment type="caution">
    <text evidence="3">The sequence shown here is derived from an EMBL/GenBank/DDBJ whole genome shotgun (WGS) entry which is preliminary data.</text>
</comment>
<sequence length="1293" mass="146010">MAANKSRLLRGWILRFFTCLFVVFLLMVEYRCAPGCKTTANSQGALHNHQRTCDVYRRILGTIGPSSESADAPSGPLLLKSAHRLSGPPKRNSTLAQRKARNPNESVASSSAASASAVPNFLDAVMSDSDRDPIPDDPVFAAYDSGPDHGGNRQMLVEDPPLQPSLDPTPDLPPMAAAAVSETGRPKRSNIRKPSRYRDVLPEAAPPAEIEPHNHPRSVLLIVRDKFQTAINSFGLFHSYLHRPTYDPDTLIMAEDLSNHFPSGPSNPPPQVPKKVAITNESVSMLQSWNNNGHTTKSAGQLNSLVHDVLLNPKFKLEDLKGFNAARAEKQAEKDAAEGFPLLQDFQKADVKIEVPLVSVIKAAFADPLSRHFHFAPFELFRKVRSTGAQFRVFSEIYNSNAFIQEHDNVRLRGKLPPDAPNCKLEKVVAALMFWSDSTHLANFGTAKLWPIYMLLGNLSKYLRNSGAEHHIAYIPSLPDELQDFLSTFHAKWSTQKGDILTHCRRELVHAVWKHLLDDDFKHAYEFGIVIRCWDGIERRVYPRFFTYSADYPEKVLLATMRDGGLCPCPRCLIPKTELHLMGYARDLSARISKPRKFMADAVRKAREFIYKLAHPIGSERVNNLLKETSSVPTMNAFIERLGDDFDLHRMLVIDFMHEFELGVWKNLFTHLIRLLYAQPNGQALVAELDRRYRQMPRFGVDTIRRFATNASEMRKLGARDFEDLLQCAIPAFEGLFPPEHNDRVLKLLFHMAEWHSFAKLRMHTDPTLEHLRRLTPEIGRLVREFKNTTCAEYQDQTFELPRETAARGRREQRVANARAAAAGTSVEQPQAPAKLSKKQKTLNLNIYKWHAAGDVVSTIELFSTTDVYSTQFGESLHRLVKRLYALTNKRDHEAQIAKRVIRFARAQYFARVADAKLRKKIKLPSAGTGTAERPKRRMRHAHLPEQADPFGFDLSVLDIHHSISNIRKTSLDIFKDFNAQTGDPAKTEFIPKLQDHLLGRLLGREFDGDTHDEFTPELRNTVRIVNNRIFSSKIFRVNYTTYDVRRDQDVLNPDAQCFVMMHSPETEPGAHPYWYAQILGVFNTTVYRIPESGIPTPPTVVEFLWVRWLGVEPGYRAGIRRARLPKVGFVPEGDPYAFGFLDPSQVIRGSHLIPAFVAGRTNDLLATEEVTAARHPRDADDWANYYVNIFADRDMVMRYVGGGIGHLDVEELFSGTDIPLEEDGEDGLGSAQSPGADDSDEEEEDDDQDSGSEEEEGEEEDAAPLPVGEEDEELVPNDDEEMDMDVDGYAAF</sequence>
<feature type="compositionally biased region" description="Basic residues" evidence="1">
    <location>
        <begin position="186"/>
        <end position="195"/>
    </location>
</feature>
<name>A0A8H7DAY5_9AGAR</name>
<dbReference type="Proteomes" id="UP000620124">
    <property type="component" value="Unassembled WGS sequence"/>
</dbReference>
<organism evidence="3 4">
    <name type="scientific">Mycena venus</name>
    <dbReference type="NCBI Taxonomy" id="2733690"/>
    <lineage>
        <taxon>Eukaryota</taxon>
        <taxon>Fungi</taxon>
        <taxon>Dikarya</taxon>
        <taxon>Basidiomycota</taxon>
        <taxon>Agaricomycotina</taxon>
        <taxon>Agaricomycetes</taxon>
        <taxon>Agaricomycetidae</taxon>
        <taxon>Agaricales</taxon>
        <taxon>Marasmiineae</taxon>
        <taxon>Mycenaceae</taxon>
        <taxon>Mycena</taxon>
    </lineage>
</organism>
<feature type="compositionally biased region" description="Acidic residues" evidence="1">
    <location>
        <begin position="1238"/>
        <end position="1287"/>
    </location>
</feature>
<keyword evidence="2" id="KW-1133">Transmembrane helix</keyword>
<evidence type="ECO:0000256" key="1">
    <source>
        <dbReference type="SAM" id="MobiDB-lite"/>
    </source>
</evidence>
<feature type="transmembrane region" description="Helical" evidence="2">
    <location>
        <begin position="12"/>
        <end position="30"/>
    </location>
</feature>
<accession>A0A8H7DAY5</accession>
<dbReference type="EMBL" id="JACAZI010000003">
    <property type="protein sequence ID" value="KAF7366087.1"/>
    <property type="molecule type" value="Genomic_DNA"/>
</dbReference>
<feature type="region of interest" description="Disordered" evidence="1">
    <location>
        <begin position="66"/>
        <end position="113"/>
    </location>
</feature>
<dbReference type="Pfam" id="PF18759">
    <property type="entry name" value="Plavaka"/>
    <property type="match status" value="1"/>
</dbReference>
<keyword evidence="2" id="KW-0812">Transmembrane</keyword>
<reference evidence="3" key="1">
    <citation type="submission" date="2020-05" db="EMBL/GenBank/DDBJ databases">
        <title>Mycena genomes resolve the evolution of fungal bioluminescence.</title>
        <authorList>
            <person name="Tsai I.J."/>
        </authorList>
    </citation>
    <scope>NUCLEOTIDE SEQUENCE</scope>
    <source>
        <strain evidence="3">CCC161011</strain>
    </source>
</reference>
<evidence type="ECO:0000256" key="2">
    <source>
        <dbReference type="SAM" id="Phobius"/>
    </source>
</evidence>
<feature type="region of interest" description="Disordered" evidence="1">
    <location>
        <begin position="1219"/>
        <end position="1293"/>
    </location>
</feature>
<dbReference type="OrthoDB" id="3208495at2759"/>
<feature type="region of interest" description="Disordered" evidence="1">
    <location>
        <begin position="144"/>
        <end position="195"/>
    </location>
</feature>
<keyword evidence="2" id="KW-0472">Membrane</keyword>
<evidence type="ECO:0000313" key="4">
    <source>
        <dbReference type="Proteomes" id="UP000620124"/>
    </source>
</evidence>
<proteinExistence type="predicted"/>
<protein>
    <submittedName>
        <fullName evidence="3">Uncharacterized protein</fullName>
    </submittedName>
</protein>
<gene>
    <name evidence="3" type="ORF">MVEN_00485000</name>
</gene>
<dbReference type="InterPro" id="IPR041078">
    <property type="entry name" value="Plavaka"/>
</dbReference>
<evidence type="ECO:0000313" key="3">
    <source>
        <dbReference type="EMBL" id="KAF7366087.1"/>
    </source>
</evidence>